<comment type="subcellular location">
    <subcellularLocation>
        <location evidence="1">Cell membrane</location>
        <topology evidence="1">Multi-pass membrane protein</topology>
    </subcellularLocation>
</comment>
<organism evidence="10 11">
    <name type="scientific">Anaerovirgula multivorans</name>
    <dbReference type="NCBI Taxonomy" id="312168"/>
    <lineage>
        <taxon>Bacteria</taxon>
        <taxon>Bacillati</taxon>
        <taxon>Bacillota</taxon>
        <taxon>Clostridia</taxon>
        <taxon>Peptostreptococcales</taxon>
        <taxon>Natronincolaceae</taxon>
        <taxon>Anaerovirgula</taxon>
    </lineage>
</organism>
<dbReference type="GO" id="GO:0005886">
    <property type="term" value="C:plasma membrane"/>
    <property type="evidence" value="ECO:0007669"/>
    <property type="project" value="UniProtKB-SubCell"/>
</dbReference>
<evidence type="ECO:0000256" key="5">
    <source>
        <dbReference type="ARBA" id="ARBA00022989"/>
    </source>
</evidence>
<dbReference type="PANTHER" id="PTHR34582:SF7">
    <property type="entry name" value="UPF0702 TRANSMEMBRANE PROTEIN YDFS"/>
    <property type="match status" value="1"/>
</dbReference>
<dbReference type="EMBL" id="FZOJ01000002">
    <property type="protein sequence ID" value="SNR94848.1"/>
    <property type="molecule type" value="Genomic_DNA"/>
</dbReference>
<evidence type="ECO:0000256" key="7">
    <source>
        <dbReference type="SAM" id="Phobius"/>
    </source>
</evidence>
<keyword evidence="4 7" id="KW-0812">Transmembrane</keyword>
<evidence type="ECO:0000259" key="8">
    <source>
        <dbReference type="Pfam" id="PF04239"/>
    </source>
</evidence>
<keyword evidence="3" id="KW-1003">Cell membrane</keyword>
<dbReference type="Pfam" id="PF04239">
    <property type="entry name" value="DUF421"/>
    <property type="match status" value="1"/>
</dbReference>
<evidence type="ECO:0000256" key="3">
    <source>
        <dbReference type="ARBA" id="ARBA00022475"/>
    </source>
</evidence>
<evidence type="ECO:0000256" key="4">
    <source>
        <dbReference type="ARBA" id="ARBA00022692"/>
    </source>
</evidence>
<evidence type="ECO:0000256" key="1">
    <source>
        <dbReference type="ARBA" id="ARBA00004651"/>
    </source>
</evidence>
<proteinExistence type="inferred from homology"/>
<evidence type="ECO:0000259" key="9">
    <source>
        <dbReference type="Pfam" id="PF20730"/>
    </source>
</evidence>
<sequence length="237" mass="26845">MKVVIEIVLQTVLAFFSILFITRVLGRQQVSQLTMQEYVNGITFGSIAATLATDVSQRTWQHLIGLFLFGALTFLVSYIGTNNISIARVIQGEPVLVIKDGKVLEKNLKKFHYTIDDLNHLLRKKDVFNINNVKYGILETTGEVSIIKIGTKVNVTVEDLGIVGKEEELITEVIVMGNVVYENLKNRNLTMKWLIDQLKMKGVKDIKDVFYGTIDNNNRLNIDKIEDHFKPDDGDVM</sequence>
<feature type="transmembrane region" description="Helical" evidence="7">
    <location>
        <begin position="7"/>
        <end position="26"/>
    </location>
</feature>
<accession>A0A239AIK6</accession>
<dbReference type="OrthoDB" id="9778331at2"/>
<dbReference type="RefSeq" id="WP_089281240.1">
    <property type="nucleotide sequence ID" value="NZ_FZOJ01000002.1"/>
</dbReference>
<evidence type="ECO:0000256" key="2">
    <source>
        <dbReference type="ARBA" id="ARBA00006448"/>
    </source>
</evidence>
<protein>
    <submittedName>
        <fullName evidence="10">Uncharacterized membrane protein YcaP, DUF421 family</fullName>
    </submittedName>
</protein>
<keyword evidence="5 7" id="KW-1133">Transmembrane helix</keyword>
<dbReference type="Proteomes" id="UP000198304">
    <property type="component" value="Unassembled WGS sequence"/>
</dbReference>
<feature type="transmembrane region" description="Helical" evidence="7">
    <location>
        <begin position="38"/>
        <end position="56"/>
    </location>
</feature>
<reference evidence="10 11" key="1">
    <citation type="submission" date="2017-06" db="EMBL/GenBank/DDBJ databases">
        <authorList>
            <person name="Kim H.J."/>
            <person name="Triplett B.A."/>
        </authorList>
    </citation>
    <scope>NUCLEOTIDE SEQUENCE [LARGE SCALE GENOMIC DNA]</scope>
    <source>
        <strain evidence="10 11">SCA</strain>
    </source>
</reference>
<dbReference type="PANTHER" id="PTHR34582">
    <property type="entry name" value="UPF0702 TRANSMEMBRANE PROTEIN YCAP"/>
    <property type="match status" value="1"/>
</dbReference>
<dbReference type="Pfam" id="PF20730">
    <property type="entry name" value="YetF_N"/>
    <property type="match status" value="1"/>
</dbReference>
<comment type="similarity">
    <text evidence="2">Belongs to the UPF0702 family.</text>
</comment>
<dbReference type="InterPro" id="IPR023090">
    <property type="entry name" value="UPF0702_alpha/beta_dom_sf"/>
</dbReference>
<feature type="domain" description="YetF C-terminal" evidence="8">
    <location>
        <begin position="82"/>
        <end position="214"/>
    </location>
</feature>
<feature type="transmembrane region" description="Helical" evidence="7">
    <location>
        <begin position="63"/>
        <end position="81"/>
    </location>
</feature>
<keyword evidence="6 7" id="KW-0472">Membrane</keyword>
<evidence type="ECO:0000313" key="11">
    <source>
        <dbReference type="Proteomes" id="UP000198304"/>
    </source>
</evidence>
<name>A0A239AIK6_9FIRM</name>
<dbReference type="InterPro" id="IPR007353">
    <property type="entry name" value="DUF421"/>
</dbReference>
<evidence type="ECO:0000313" key="10">
    <source>
        <dbReference type="EMBL" id="SNR94848.1"/>
    </source>
</evidence>
<evidence type="ECO:0000256" key="6">
    <source>
        <dbReference type="ARBA" id="ARBA00023136"/>
    </source>
</evidence>
<feature type="domain" description="YetF-like N-terminal transmembrane" evidence="9">
    <location>
        <begin position="5"/>
        <end position="79"/>
    </location>
</feature>
<dbReference type="InterPro" id="IPR048454">
    <property type="entry name" value="YetF_N"/>
</dbReference>
<keyword evidence="11" id="KW-1185">Reference proteome</keyword>
<dbReference type="AlphaFoldDB" id="A0A239AIK6"/>
<dbReference type="Gene3D" id="3.30.240.20">
    <property type="entry name" value="bsu07140 like domains"/>
    <property type="match status" value="2"/>
</dbReference>
<gene>
    <name evidence="10" type="ORF">SAMN05446037_100230</name>
</gene>